<accession>A0AAN7SW89</accession>
<gene>
    <name evidence="1" type="ORF">LTR05_007523</name>
</gene>
<dbReference type="EMBL" id="JAVRRJ010000008">
    <property type="protein sequence ID" value="KAK5082377.1"/>
    <property type="molecule type" value="Genomic_DNA"/>
</dbReference>
<name>A0AAN7SW89_9EURO</name>
<evidence type="ECO:0000313" key="1">
    <source>
        <dbReference type="EMBL" id="KAK5082377.1"/>
    </source>
</evidence>
<comment type="caution">
    <text evidence="1">The sequence shown here is derived from an EMBL/GenBank/DDBJ whole genome shotgun (WGS) entry which is preliminary data.</text>
</comment>
<evidence type="ECO:0000313" key="2">
    <source>
        <dbReference type="Proteomes" id="UP001309876"/>
    </source>
</evidence>
<keyword evidence="2" id="KW-1185">Reference proteome</keyword>
<dbReference type="Proteomes" id="UP001309876">
    <property type="component" value="Unassembled WGS sequence"/>
</dbReference>
<sequence length="329" mass="37953">MNVKFSCYTPSTFLRDSILEDVPLTPSSTIIRYKSCKIVVDMEPSVLMSQTFRLLDLPEEIQENVLIRYYEDASLHVRFGQADQHGWSKPQLYGTPSLGIEMTNHDIRRIALDVRDRYMPRSLTVNYSGDRPTEFFDNLLRHHDLTWLRQHIDTVNFPSLKPGSVITSWPRLVSIWKNVRLFHFTRTIDLSRMPIVPPYLLAQLTFIRQSVVETARGQFDFMLFQLMEPLNLIGLAHALDEDGRADATIGVNCTSFEFRKGFIETKLIDRGYAYLLLKARIKVAKDGYKVKERVCELGSMTARWAVETGIVEVEDAAKNTNVELDERID</sequence>
<protein>
    <submittedName>
        <fullName evidence="1">Uncharacterized protein</fullName>
    </submittedName>
</protein>
<dbReference type="AlphaFoldDB" id="A0AAN7SW89"/>
<proteinExistence type="predicted"/>
<reference evidence="1 2" key="1">
    <citation type="submission" date="2023-08" db="EMBL/GenBank/DDBJ databases">
        <title>Black Yeasts Isolated from many extreme environments.</title>
        <authorList>
            <person name="Coleine C."/>
            <person name="Stajich J.E."/>
            <person name="Selbmann L."/>
        </authorList>
    </citation>
    <scope>NUCLEOTIDE SEQUENCE [LARGE SCALE GENOMIC DNA]</scope>
    <source>
        <strain evidence="1 2">CCFEE 5910</strain>
    </source>
</reference>
<organism evidence="1 2">
    <name type="scientific">Lithohypha guttulata</name>
    <dbReference type="NCBI Taxonomy" id="1690604"/>
    <lineage>
        <taxon>Eukaryota</taxon>
        <taxon>Fungi</taxon>
        <taxon>Dikarya</taxon>
        <taxon>Ascomycota</taxon>
        <taxon>Pezizomycotina</taxon>
        <taxon>Eurotiomycetes</taxon>
        <taxon>Chaetothyriomycetidae</taxon>
        <taxon>Chaetothyriales</taxon>
        <taxon>Trichomeriaceae</taxon>
        <taxon>Lithohypha</taxon>
    </lineage>
</organism>